<dbReference type="EMBL" id="CP037422">
    <property type="protein sequence ID" value="QDU11866.1"/>
    <property type="molecule type" value="Genomic_DNA"/>
</dbReference>
<name>A0A517X2Y4_9PLAN</name>
<proteinExistence type="predicted"/>
<sequence>MYPINESIQVALMIGCSFCSIGLIAWFFSSRPKAYIRTFVPKDEMREVARSLLRDEQWTSAMRKMAKLQIGLGIILAFIVLLFSFSW</sequence>
<accession>A0A517X2Y4</accession>
<evidence type="ECO:0000313" key="2">
    <source>
        <dbReference type="EMBL" id="QDU11866.1"/>
    </source>
</evidence>
<keyword evidence="1" id="KW-1133">Transmembrane helix</keyword>
<keyword evidence="1" id="KW-0812">Transmembrane</keyword>
<dbReference type="AlphaFoldDB" id="A0A517X2Y4"/>
<feature type="transmembrane region" description="Helical" evidence="1">
    <location>
        <begin position="68"/>
        <end position="86"/>
    </location>
</feature>
<evidence type="ECO:0000256" key="1">
    <source>
        <dbReference type="SAM" id="Phobius"/>
    </source>
</evidence>
<dbReference type="RefSeq" id="WP_145179619.1">
    <property type="nucleotide sequence ID" value="NZ_CP037422.1"/>
</dbReference>
<protein>
    <submittedName>
        <fullName evidence="2">Uncharacterized protein</fullName>
    </submittedName>
</protein>
<gene>
    <name evidence="2" type="ORF">V202x_52910</name>
</gene>
<evidence type="ECO:0000313" key="3">
    <source>
        <dbReference type="Proteomes" id="UP000318384"/>
    </source>
</evidence>
<keyword evidence="1" id="KW-0472">Membrane</keyword>
<keyword evidence="3" id="KW-1185">Reference proteome</keyword>
<organism evidence="2 3">
    <name type="scientific">Gimesia aquarii</name>
    <dbReference type="NCBI Taxonomy" id="2527964"/>
    <lineage>
        <taxon>Bacteria</taxon>
        <taxon>Pseudomonadati</taxon>
        <taxon>Planctomycetota</taxon>
        <taxon>Planctomycetia</taxon>
        <taxon>Planctomycetales</taxon>
        <taxon>Planctomycetaceae</taxon>
        <taxon>Gimesia</taxon>
    </lineage>
</organism>
<feature type="transmembrane region" description="Helical" evidence="1">
    <location>
        <begin position="6"/>
        <end position="28"/>
    </location>
</feature>
<dbReference type="Proteomes" id="UP000318384">
    <property type="component" value="Chromosome"/>
</dbReference>
<reference evidence="2 3" key="1">
    <citation type="submission" date="2019-03" db="EMBL/GenBank/DDBJ databases">
        <title>Deep-cultivation of Planctomycetes and their phenomic and genomic characterization uncovers novel biology.</title>
        <authorList>
            <person name="Wiegand S."/>
            <person name="Jogler M."/>
            <person name="Boedeker C."/>
            <person name="Pinto D."/>
            <person name="Vollmers J."/>
            <person name="Rivas-Marin E."/>
            <person name="Kohn T."/>
            <person name="Peeters S.H."/>
            <person name="Heuer A."/>
            <person name="Rast P."/>
            <person name="Oberbeckmann S."/>
            <person name="Bunk B."/>
            <person name="Jeske O."/>
            <person name="Meyerdierks A."/>
            <person name="Storesund J.E."/>
            <person name="Kallscheuer N."/>
            <person name="Luecker S."/>
            <person name="Lage O.M."/>
            <person name="Pohl T."/>
            <person name="Merkel B.J."/>
            <person name="Hornburger P."/>
            <person name="Mueller R.-W."/>
            <person name="Bruemmer F."/>
            <person name="Labrenz M."/>
            <person name="Spormann A.M."/>
            <person name="Op den Camp H."/>
            <person name="Overmann J."/>
            <person name="Amann R."/>
            <person name="Jetten M.S.M."/>
            <person name="Mascher T."/>
            <person name="Medema M.H."/>
            <person name="Devos D.P."/>
            <person name="Kaster A.-K."/>
            <person name="Ovreas L."/>
            <person name="Rohde M."/>
            <person name="Galperin M.Y."/>
            <person name="Jogler C."/>
        </authorList>
    </citation>
    <scope>NUCLEOTIDE SEQUENCE [LARGE SCALE GENOMIC DNA]</scope>
    <source>
        <strain evidence="2 3">V202</strain>
    </source>
</reference>